<dbReference type="Proteomes" id="UP001165586">
    <property type="component" value="Unassembled WGS sequence"/>
</dbReference>
<dbReference type="RefSeq" id="WP_259539526.1">
    <property type="nucleotide sequence ID" value="NZ_JANLCJ010000004.1"/>
</dbReference>
<feature type="domain" description="ThuA-like" evidence="2">
    <location>
        <begin position="21"/>
        <end position="231"/>
    </location>
</feature>
<gene>
    <name evidence="3" type="ORF">N1032_13025</name>
</gene>
<sequence length="235" mass="24784">MQSIVVVSGVGAHSDPWHALPATSARVAEVLAPLGEVRVVATDDPALTGEMAASDVVVVNVSGDLAAPPADSRALVDALEAHSAAGRGIVALHSSSLAFGDDPRWAALLGGRWVPGTTMHPQIGHAVVQATDAGRDLLDGLDDFVLYDERYTALETRADARVLAEHTEDGMTHPLVWGRERGAERDERDAERGTARASGRGRVAYDALGHGVESFDSPEHRRLVTGLVVWAAEPV</sequence>
<dbReference type="InterPro" id="IPR029062">
    <property type="entry name" value="Class_I_gatase-like"/>
</dbReference>
<dbReference type="InterPro" id="IPR029010">
    <property type="entry name" value="ThuA-like"/>
</dbReference>
<comment type="caution">
    <text evidence="3">The sequence shown here is derived from an EMBL/GenBank/DDBJ whole genome shotgun (WGS) entry which is preliminary data.</text>
</comment>
<dbReference type="Gene3D" id="3.40.50.880">
    <property type="match status" value="1"/>
</dbReference>
<feature type="region of interest" description="Disordered" evidence="1">
    <location>
        <begin position="175"/>
        <end position="198"/>
    </location>
</feature>
<evidence type="ECO:0000259" key="2">
    <source>
        <dbReference type="Pfam" id="PF06283"/>
    </source>
</evidence>
<proteinExistence type="predicted"/>
<feature type="compositionally biased region" description="Basic and acidic residues" evidence="1">
    <location>
        <begin position="178"/>
        <end position="194"/>
    </location>
</feature>
<dbReference type="Pfam" id="PF06283">
    <property type="entry name" value="ThuA"/>
    <property type="match status" value="1"/>
</dbReference>
<dbReference type="SUPFAM" id="SSF52317">
    <property type="entry name" value="Class I glutamine amidotransferase-like"/>
    <property type="match status" value="1"/>
</dbReference>
<reference evidence="3" key="1">
    <citation type="submission" date="2022-08" db="EMBL/GenBank/DDBJ databases">
        <authorList>
            <person name="Deng Y."/>
            <person name="Han X.-F."/>
            <person name="Zhang Y.-Q."/>
        </authorList>
    </citation>
    <scope>NUCLEOTIDE SEQUENCE</scope>
    <source>
        <strain evidence="3">CPCC 203386</strain>
    </source>
</reference>
<name>A0ABT2H3Z7_9MICO</name>
<evidence type="ECO:0000313" key="3">
    <source>
        <dbReference type="EMBL" id="MCS5734661.1"/>
    </source>
</evidence>
<evidence type="ECO:0000313" key="4">
    <source>
        <dbReference type="Proteomes" id="UP001165586"/>
    </source>
</evidence>
<accession>A0ABT2H3Z7</accession>
<evidence type="ECO:0000256" key="1">
    <source>
        <dbReference type="SAM" id="MobiDB-lite"/>
    </source>
</evidence>
<dbReference type="PANTHER" id="PTHR40469">
    <property type="entry name" value="SECRETED GLYCOSYL HYDROLASE"/>
    <property type="match status" value="1"/>
</dbReference>
<keyword evidence="4" id="KW-1185">Reference proteome</keyword>
<organism evidence="3 4">
    <name type="scientific">Herbiconiux daphne</name>
    <dbReference type="NCBI Taxonomy" id="2970914"/>
    <lineage>
        <taxon>Bacteria</taxon>
        <taxon>Bacillati</taxon>
        <taxon>Actinomycetota</taxon>
        <taxon>Actinomycetes</taxon>
        <taxon>Micrococcales</taxon>
        <taxon>Microbacteriaceae</taxon>
        <taxon>Herbiconiux</taxon>
    </lineage>
</organism>
<protein>
    <submittedName>
        <fullName evidence="3">ThuA domain-containing protein</fullName>
    </submittedName>
</protein>
<dbReference type="EMBL" id="JANLCJ010000004">
    <property type="protein sequence ID" value="MCS5734661.1"/>
    <property type="molecule type" value="Genomic_DNA"/>
</dbReference>
<dbReference type="PANTHER" id="PTHR40469:SF2">
    <property type="entry name" value="GALACTOSE-BINDING DOMAIN-LIKE SUPERFAMILY PROTEIN"/>
    <property type="match status" value="1"/>
</dbReference>